<name>A0ACC1CMN8_9NEOP</name>
<sequence>MIVENIPISNDKLSIVKKETKCDPQFNILIDYLNKGWPHHKCQLPNEIKSYWSVKNDLFVVDGVLFKDNLVLIPKKMRNEMLKLIHEGHLGIDRCKRRARQVIFWPGMTRDIEMYVKRCVTCKEHSNSPSKEPLMPIHIPELPWHKVGSDIFEFKNKHFLLLVDYYSNFVEVCKLNDLTSNTVIQRMKEIFSRYGIPSELMTDNGTQFSSREFKNFTKIWGFNHITSSPNYAQSNGKSERAVQTVKKLLKKSILSNSDFNLALLNYRNTPRDGLSSPAQLLMGRTLRCQLPINYDKHCKSLPILKKGDNVITINGKNRNKGIVVGHAIAPRSYIVQSKLGRQYRRNRRHLIKCENDVKSPYDGNIYEDADCNRMNFETPTQEMLTENEKCLKSASPLPRVRQAKKIAKRRIEYN</sequence>
<evidence type="ECO:0000313" key="1">
    <source>
        <dbReference type="EMBL" id="KAJ0172853.1"/>
    </source>
</evidence>
<reference evidence="1 2" key="1">
    <citation type="journal article" date="2021" name="Front. Genet.">
        <title>Chromosome-Level Genome Assembly Reveals Significant Gene Expansion in the Toll and IMD Signaling Pathways of Dendrolimus kikuchii.</title>
        <authorList>
            <person name="Zhou J."/>
            <person name="Wu P."/>
            <person name="Xiong Z."/>
            <person name="Liu N."/>
            <person name="Zhao N."/>
            <person name="Ji M."/>
            <person name="Qiu Y."/>
            <person name="Yang B."/>
        </authorList>
    </citation>
    <scope>NUCLEOTIDE SEQUENCE [LARGE SCALE GENOMIC DNA]</scope>
    <source>
        <strain evidence="1">Ann1</strain>
    </source>
</reference>
<dbReference type="Proteomes" id="UP000824533">
    <property type="component" value="Linkage Group LG20"/>
</dbReference>
<dbReference type="EMBL" id="CM034406">
    <property type="protein sequence ID" value="KAJ0172853.1"/>
    <property type="molecule type" value="Genomic_DNA"/>
</dbReference>
<gene>
    <name evidence="1" type="ORF">K1T71_011029</name>
</gene>
<accession>A0ACC1CMN8</accession>
<keyword evidence="2" id="KW-1185">Reference proteome</keyword>
<evidence type="ECO:0000313" key="2">
    <source>
        <dbReference type="Proteomes" id="UP000824533"/>
    </source>
</evidence>
<comment type="caution">
    <text evidence="1">The sequence shown here is derived from an EMBL/GenBank/DDBJ whole genome shotgun (WGS) entry which is preliminary data.</text>
</comment>
<protein>
    <submittedName>
        <fullName evidence="1">Uncharacterized protein</fullName>
    </submittedName>
</protein>
<proteinExistence type="predicted"/>
<organism evidence="1 2">
    <name type="scientific">Dendrolimus kikuchii</name>
    <dbReference type="NCBI Taxonomy" id="765133"/>
    <lineage>
        <taxon>Eukaryota</taxon>
        <taxon>Metazoa</taxon>
        <taxon>Ecdysozoa</taxon>
        <taxon>Arthropoda</taxon>
        <taxon>Hexapoda</taxon>
        <taxon>Insecta</taxon>
        <taxon>Pterygota</taxon>
        <taxon>Neoptera</taxon>
        <taxon>Endopterygota</taxon>
        <taxon>Lepidoptera</taxon>
        <taxon>Glossata</taxon>
        <taxon>Ditrysia</taxon>
        <taxon>Bombycoidea</taxon>
        <taxon>Lasiocampidae</taxon>
        <taxon>Dendrolimus</taxon>
    </lineage>
</organism>